<feature type="transmembrane region" description="Helical" evidence="7">
    <location>
        <begin position="23"/>
        <end position="46"/>
    </location>
</feature>
<evidence type="ECO:0000256" key="6">
    <source>
        <dbReference type="ARBA" id="ARBA00023136"/>
    </source>
</evidence>
<keyword evidence="4 7" id="KW-0812">Transmembrane</keyword>
<evidence type="ECO:0000259" key="8">
    <source>
        <dbReference type="PROSITE" id="PS50850"/>
    </source>
</evidence>
<dbReference type="AlphaFoldDB" id="A0A7W3PKG2"/>
<keyword evidence="6 7" id="KW-0472">Membrane</keyword>
<protein>
    <submittedName>
        <fullName evidence="10">EmrB/QacA subfamily drug resistance transporter</fullName>
    </submittedName>
    <submittedName>
        <fullName evidence="9">MFS transporter</fullName>
    </submittedName>
</protein>
<dbReference type="InterPro" id="IPR036259">
    <property type="entry name" value="MFS_trans_sf"/>
</dbReference>
<dbReference type="EMBL" id="BJUV01000010">
    <property type="protein sequence ID" value="GEK82997.1"/>
    <property type="molecule type" value="Genomic_DNA"/>
</dbReference>
<dbReference type="Gene3D" id="1.20.1250.20">
    <property type="entry name" value="MFS general substrate transporter like domains"/>
    <property type="match status" value="1"/>
</dbReference>
<name>A0A7W3PKG2_9MICO</name>
<feature type="transmembrane region" description="Helical" evidence="7">
    <location>
        <begin position="241"/>
        <end position="260"/>
    </location>
</feature>
<feature type="transmembrane region" description="Helical" evidence="7">
    <location>
        <begin position="308"/>
        <end position="329"/>
    </location>
</feature>
<keyword evidence="2" id="KW-0813">Transport</keyword>
<accession>A0A7W3PKG2</accession>
<feature type="transmembrane region" description="Helical" evidence="7">
    <location>
        <begin position="66"/>
        <end position="83"/>
    </location>
</feature>
<feature type="transmembrane region" description="Helical" evidence="7">
    <location>
        <begin position="90"/>
        <end position="109"/>
    </location>
</feature>
<evidence type="ECO:0000313" key="10">
    <source>
        <dbReference type="EMBL" id="MBA8814827.1"/>
    </source>
</evidence>
<dbReference type="Pfam" id="PF07690">
    <property type="entry name" value="MFS_1"/>
    <property type="match status" value="1"/>
</dbReference>
<dbReference type="CDD" id="cd17321">
    <property type="entry name" value="MFS_MMR_MDR_like"/>
    <property type="match status" value="1"/>
</dbReference>
<dbReference type="GO" id="GO:0005886">
    <property type="term" value="C:plasma membrane"/>
    <property type="evidence" value="ECO:0007669"/>
    <property type="project" value="UniProtKB-SubCell"/>
</dbReference>
<dbReference type="SUPFAM" id="SSF103473">
    <property type="entry name" value="MFS general substrate transporter"/>
    <property type="match status" value="1"/>
</dbReference>
<feature type="domain" description="Major facilitator superfamily (MFS) profile" evidence="8">
    <location>
        <begin position="24"/>
        <end position="472"/>
    </location>
</feature>
<feature type="transmembrane region" description="Helical" evidence="7">
    <location>
        <begin position="341"/>
        <end position="359"/>
    </location>
</feature>
<keyword evidence="11" id="KW-1185">Reference proteome</keyword>
<evidence type="ECO:0000256" key="1">
    <source>
        <dbReference type="ARBA" id="ARBA00004651"/>
    </source>
</evidence>
<dbReference type="EMBL" id="JACGWW010000009">
    <property type="protein sequence ID" value="MBA8814827.1"/>
    <property type="molecule type" value="Genomic_DNA"/>
</dbReference>
<dbReference type="Gene3D" id="1.20.1720.10">
    <property type="entry name" value="Multidrug resistance protein D"/>
    <property type="match status" value="1"/>
</dbReference>
<keyword evidence="3" id="KW-1003">Cell membrane</keyword>
<feature type="transmembrane region" description="Helical" evidence="7">
    <location>
        <begin position="115"/>
        <end position="138"/>
    </location>
</feature>
<dbReference type="InterPro" id="IPR020846">
    <property type="entry name" value="MFS_dom"/>
</dbReference>
<comment type="subcellular location">
    <subcellularLocation>
        <location evidence="1">Cell membrane</location>
        <topology evidence="1">Multi-pass membrane protein</topology>
    </subcellularLocation>
</comment>
<dbReference type="PANTHER" id="PTHR42718:SF46">
    <property type="entry name" value="BLR6921 PROTEIN"/>
    <property type="match status" value="1"/>
</dbReference>
<dbReference type="GO" id="GO:0022857">
    <property type="term" value="F:transmembrane transporter activity"/>
    <property type="evidence" value="ECO:0007669"/>
    <property type="project" value="InterPro"/>
</dbReference>
<dbReference type="PROSITE" id="PS50850">
    <property type="entry name" value="MFS"/>
    <property type="match status" value="1"/>
</dbReference>
<evidence type="ECO:0000256" key="5">
    <source>
        <dbReference type="ARBA" id="ARBA00022989"/>
    </source>
</evidence>
<keyword evidence="5 7" id="KW-1133">Transmembrane helix</keyword>
<comment type="caution">
    <text evidence="10">The sequence shown here is derived from an EMBL/GenBank/DDBJ whole genome shotgun (WGS) entry which is preliminary data.</text>
</comment>
<sequence>MTDLEDAPRTGTTPTTPVVHRTAILAIILVTYFMIILDNSIIFTGLPSIQATMDFSPTGLTWVQDAYTLVFGGLLLLGARAGDIVGRRRLFIIGLVVFSVASLLVGAAPSGDVMVAARALQGVGAAILAPLSLSLLTATFPEGRERSRAVALYAAVAGIGASAGMVVGGVLADLISWRAGFFLNLPIGAVMIVLAVRYLVELPRARGRFDVVGAVTATLGVGALIFGIISSSEVGWASPRTLVSLAVGVLLLVALVVNEGRVEQPIMPLRLFASRARSGAYAIRFLYLGAMMGFFFFTTQFLQEVFGWSPLQAGLGFLPMTIVNFAVALSVPRLLDRLPSVVVLGAGVAVTFAGMLWLSRVDQGDSFVTGVALPMVLIGLGQGLAFAPLTSYALVGISGADAASGLLNTFHQLGSSLGLAVLVAVGTSAAAAAGGADPVGVLSRRVEVALTGSSVMIAIAFLVVVLVVLPGDLAQRRGHDGRA</sequence>
<evidence type="ECO:0000256" key="4">
    <source>
        <dbReference type="ARBA" id="ARBA00022692"/>
    </source>
</evidence>
<gene>
    <name evidence="10" type="ORF">FB463_003103</name>
    <name evidence="9" type="ORF">FFA01_13060</name>
</gene>
<feature type="transmembrane region" description="Helical" evidence="7">
    <location>
        <begin position="416"/>
        <end position="436"/>
    </location>
</feature>
<dbReference type="InterPro" id="IPR011701">
    <property type="entry name" value="MFS"/>
</dbReference>
<feature type="transmembrane region" description="Helical" evidence="7">
    <location>
        <begin position="181"/>
        <end position="199"/>
    </location>
</feature>
<dbReference type="OrthoDB" id="3218494at2"/>
<evidence type="ECO:0000313" key="12">
    <source>
        <dbReference type="Proteomes" id="UP000522688"/>
    </source>
</evidence>
<organism evidence="10 12">
    <name type="scientific">Frigoribacterium faeni</name>
    <dbReference type="NCBI Taxonomy" id="145483"/>
    <lineage>
        <taxon>Bacteria</taxon>
        <taxon>Bacillati</taxon>
        <taxon>Actinomycetota</taxon>
        <taxon>Actinomycetes</taxon>
        <taxon>Micrococcales</taxon>
        <taxon>Microbacteriaceae</taxon>
        <taxon>Frigoribacterium</taxon>
    </lineage>
</organism>
<feature type="transmembrane region" description="Helical" evidence="7">
    <location>
        <begin position="448"/>
        <end position="469"/>
    </location>
</feature>
<evidence type="ECO:0000313" key="11">
    <source>
        <dbReference type="Proteomes" id="UP000321154"/>
    </source>
</evidence>
<feature type="transmembrane region" description="Helical" evidence="7">
    <location>
        <begin position="150"/>
        <end position="175"/>
    </location>
</feature>
<dbReference type="RefSeq" id="WP_146854207.1">
    <property type="nucleotide sequence ID" value="NZ_BAAAHR010000003.1"/>
</dbReference>
<feature type="transmembrane region" description="Helical" evidence="7">
    <location>
        <begin position="281"/>
        <end position="302"/>
    </location>
</feature>
<dbReference type="Proteomes" id="UP000522688">
    <property type="component" value="Unassembled WGS sequence"/>
</dbReference>
<evidence type="ECO:0000256" key="2">
    <source>
        <dbReference type="ARBA" id="ARBA00022448"/>
    </source>
</evidence>
<dbReference type="Proteomes" id="UP000321154">
    <property type="component" value="Unassembled WGS sequence"/>
</dbReference>
<proteinExistence type="predicted"/>
<feature type="transmembrane region" description="Helical" evidence="7">
    <location>
        <begin position="211"/>
        <end position="229"/>
    </location>
</feature>
<dbReference type="PANTHER" id="PTHR42718">
    <property type="entry name" value="MAJOR FACILITATOR SUPERFAMILY MULTIDRUG TRANSPORTER MFSC"/>
    <property type="match status" value="1"/>
</dbReference>
<evidence type="ECO:0000313" key="9">
    <source>
        <dbReference type="EMBL" id="GEK82997.1"/>
    </source>
</evidence>
<feature type="transmembrane region" description="Helical" evidence="7">
    <location>
        <begin position="371"/>
        <end position="395"/>
    </location>
</feature>
<reference evidence="10 12" key="2">
    <citation type="submission" date="2020-07" db="EMBL/GenBank/DDBJ databases">
        <title>Sequencing the genomes of 1000 actinobacteria strains.</title>
        <authorList>
            <person name="Klenk H.-P."/>
        </authorList>
    </citation>
    <scope>NUCLEOTIDE SEQUENCE [LARGE SCALE GENOMIC DNA]</scope>
    <source>
        <strain evidence="10 12">DSM 10309</strain>
    </source>
</reference>
<evidence type="ECO:0000256" key="3">
    <source>
        <dbReference type="ARBA" id="ARBA00022475"/>
    </source>
</evidence>
<reference evidence="9 11" key="1">
    <citation type="submission" date="2019-07" db="EMBL/GenBank/DDBJ databases">
        <title>Whole genome shotgun sequence of Frigoribacterium faeni NBRC 103066.</title>
        <authorList>
            <person name="Hosoyama A."/>
            <person name="Uohara A."/>
            <person name="Ohji S."/>
            <person name="Ichikawa N."/>
        </authorList>
    </citation>
    <scope>NUCLEOTIDE SEQUENCE [LARGE SCALE GENOMIC DNA]</scope>
    <source>
        <strain evidence="9 11">NBRC 103066</strain>
    </source>
</reference>
<evidence type="ECO:0000256" key="7">
    <source>
        <dbReference type="SAM" id="Phobius"/>
    </source>
</evidence>